<gene>
    <name evidence="2" type="ORF">FY528_20890</name>
</gene>
<dbReference type="InterPro" id="IPR025665">
    <property type="entry name" value="Beta-barrel_OMP_2"/>
</dbReference>
<dbReference type="EMBL" id="VTHL01000040">
    <property type="protein sequence ID" value="TYZ05762.1"/>
    <property type="molecule type" value="Genomic_DNA"/>
</dbReference>
<dbReference type="AlphaFoldDB" id="A0A5D6USZ2"/>
<protein>
    <submittedName>
        <fullName evidence="2">PorT family protein</fullName>
    </submittedName>
</protein>
<evidence type="ECO:0000313" key="2">
    <source>
        <dbReference type="EMBL" id="TYZ05762.1"/>
    </source>
</evidence>
<organism evidence="2 3">
    <name type="scientific">Hymenobacter lutimineralis</name>
    <dbReference type="NCBI Taxonomy" id="2606448"/>
    <lineage>
        <taxon>Bacteria</taxon>
        <taxon>Pseudomonadati</taxon>
        <taxon>Bacteroidota</taxon>
        <taxon>Cytophagia</taxon>
        <taxon>Cytophagales</taxon>
        <taxon>Hymenobacteraceae</taxon>
        <taxon>Hymenobacter</taxon>
    </lineage>
</organism>
<reference evidence="2 3" key="1">
    <citation type="submission" date="2019-08" db="EMBL/GenBank/DDBJ databases">
        <authorList>
            <person name="Seo M.-J."/>
        </authorList>
    </citation>
    <scope>NUCLEOTIDE SEQUENCE [LARGE SCALE GENOMIC DNA]</scope>
    <source>
        <strain evidence="2 3">KIGAM108</strain>
    </source>
</reference>
<dbReference type="RefSeq" id="WP_149072949.1">
    <property type="nucleotide sequence ID" value="NZ_VTHL01000040.1"/>
</dbReference>
<keyword evidence="3" id="KW-1185">Reference proteome</keyword>
<dbReference type="Proteomes" id="UP000322791">
    <property type="component" value="Unassembled WGS sequence"/>
</dbReference>
<evidence type="ECO:0000259" key="1">
    <source>
        <dbReference type="Pfam" id="PF13568"/>
    </source>
</evidence>
<feature type="domain" description="Outer membrane protein beta-barrel" evidence="1">
    <location>
        <begin position="19"/>
        <end position="179"/>
    </location>
</feature>
<name>A0A5D6USZ2_9BACT</name>
<dbReference type="Pfam" id="PF13568">
    <property type="entry name" value="OMP_b-brl_2"/>
    <property type="match status" value="1"/>
</dbReference>
<sequence length="206" mass="22293">MKQLFCTSVLIVGSLWGAQAQGIRVGLRAGANYSTATGADTKNLEGLWGPAGGLVVNIPLTTDGFFSLQPEVGYARKGYNRLAVPGISSGARLFLHYLNAPLLAKVKVGGWLAEAGPQVGYLLDVKDRNPTVDPSPDNRPNRLAPYRRWELGYVAGIGYELKNGLGIGVRYNGGFTRILQESVTVPLTRSHNSAFQCQLTYLVTRR</sequence>
<accession>A0A5D6USZ2</accession>
<evidence type="ECO:0000313" key="3">
    <source>
        <dbReference type="Proteomes" id="UP000322791"/>
    </source>
</evidence>
<proteinExistence type="predicted"/>
<comment type="caution">
    <text evidence="2">The sequence shown here is derived from an EMBL/GenBank/DDBJ whole genome shotgun (WGS) entry which is preliminary data.</text>
</comment>